<comment type="caution">
    <text evidence="2">The sequence shown here is derived from an EMBL/GenBank/DDBJ whole genome shotgun (WGS) entry which is preliminary data.</text>
</comment>
<dbReference type="EMBL" id="PKMF04000039">
    <property type="protein sequence ID" value="KAK7856139.1"/>
    <property type="molecule type" value="Genomic_DNA"/>
</dbReference>
<evidence type="ECO:0000313" key="3">
    <source>
        <dbReference type="Proteomes" id="UP000237347"/>
    </source>
</evidence>
<dbReference type="GO" id="GO:0080043">
    <property type="term" value="F:quercetin 3-O-glucosyltransferase activity"/>
    <property type="evidence" value="ECO:0007669"/>
    <property type="project" value="TreeGrafter"/>
</dbReference>
<accession>A0AAW0LZB6</accession>
<dbReference type="Proteomes" id="UP000237347">
    <property type="component" value="Unassembled WGS sequence"/>
</dbReference>
<organism evidence="2 3">
    <name type="scientific">Quercus suber</name>
    <name type="common">Cork oak</name>
    <dbReference type="NCBI Taxonomy" id="58331"/>
    <lineage>
        <taxon>Eukaryota</taxon>
        <taxon>Viridiplantae</taxon>
        <taxon>Streptophyta</taxon>
        <taxon>Embryophyta</taxon>
        <taxon>Tracheophyta</taxon>
        <taxon>Spermatophyta</taxon>
        <taxon>Magnoliopsida</taxon>
        <taxon>eudicotyledons</taxon>
        <taxon>Gunneridae</taxon>
        <taxon>Pentapetalae</taxon>
        <taxon>rosids</taxon>
        <taxon>fabids</taxon>
        <taxon>Fagales</taxon>
        <taxon>Fagaceae</taxon>
        <taxon>Quercus</taxon>
    </lineage>
</organism>
<dbReference type="PANTHER" id="PTHR11926">
    <property type="entry name" value="GLUCOSYL/GLUCURONOSYL TRANSFERASES"/>
    <property type="match status" value="1"/>
</dbReference>
<dbReference type="SUPFAM" id="SSF53756">
    <property type="entry name" value="UDP-Glycosyltransferase/glycogen phosphorylase"/>
    <property type="match status" value="2"/>
</dbReference>
<dbReference type="GO" id="GO:0080044">
    <property type="term" value="F:quercetin 7-O-glucosyltransferase activity"/>
    <property type="evidence" value="ECO:0007669"/>
    <property type="project" value="TreeGrafter"/>
</dbReference>
<comment type="similarity">
    <text evidence="1">Belongs to the UDP-glycosyltransferase family.</text>
</comment>
<evidence type="ECO:0000256" key="1">
    <source>
        <dbReference type="ARBA" id="ARBA00009995"/>
    </source>
</evidence>
<dbReference type="AlphaFoldDB" id="A0AAW0LZB6"/>
<proteinExistence type="inferred from homology"/>
<keyword evidence="3" id="KW-1185">Reference proteome</keyword>
<name>A0AAW0LZB6_QUESU</name>
<evidence type="ECO:0000313" key="2">
    <source>
        <dbReference type="EMBL" id="KAK7856139.1"/>
    </source>
</evidence>
<gene>
    <name evidence="2" type="primary">UGT78D2</name>
    <name evidence="2" type="ORF">CFP56_024939</name>
</gene>
<reference evidence="2 3" key="1">
    <citation type="journal article" date="2018" name="Sci. Data">
        <title>The draft genome sequence of cork oak.</title>
        <authorList>
            <person name="Ramos A.M."/>
            <person name="Usie A."/>
            <person name="Barbosa P."/>
            <person name="Barros P.M."/>
            <person name="Capote T."/>
            <person name="Chaves I."/>
            <person name="Simoes F."/>
            <person name="Abreu I."/>
            <person name="Carrasquinho I."/>
            <person name="Faro C."/>
            <person name="Guimaraes J.B."/>
            <person name="Mendonca D."/>
            <person name="Nobrega F."/>
            <person name="Rodrigues L."/>
            <person name="Saibo N.J.M."/>
            <person name="Varela M.C."/>
            <person name="Egas C."/>
            <person name="Matos J."/>
            <person name="Miguel C.M."/>
            <person name="Oliveira M.M."/>
            <person name="Ricardo C.P."/>
            <person name="Goncalves S."/>
        </authorList>
    </citation>
    <scope>NUCLEOTIDE SEQUENCE [LARGE SCALE GENOMIC DNA]</scope>
    <source>
        <strain evidence="3">cv. HL8</strain>
    </source>
</reference>
<protein>
    <submittedName>
        <fullName evidence="2">Udp-glycosyltransferase 78d2</fullName>
    </submittedName>
</protein>
<dbReference type="PANTHER" id="PTHR11926:SF1560">
    <property type="entry name" value="UDP-GLYCOSYLTRANSFERASE 74E1-RELATED"/>
    <property type="match status" value="1"/>
</dbReference>
<dbReference type="Gene3D" id="3.40.50.2000">
    <property type="entry name" value="Glycogen Phosphorylase B"/>
    <property type="match status" value="3"/>
</dbReference>
<sequence length="585" mass="64223">MAETKSSPKKHVAVLAFPFGSHPLSLLALVRKLAQDAPNVEFSFLNTPKSNHSLFSTAKPDEILPNIKAYDVADGVPKGHVLSPNPIEGVELFIKVSPENFRRGLEMAEAENGMKISCLLTDAFLTFSVEVAEDLHVPWIPVWSPFPYSLSAHVYIDLIRQRFVNNEVEDTTLECIPGLSQMRVSDLPMEGILGDIEGSLFSRMLSEVGSVLPRASAVQSLDEILPNIKAYDVADGVPKGHVLFPNPIEGVELFIKVSPENFRRGLEMAEAENVYLTHHNVSDDGNLSAQTFGCVAFPFGSHPLSLLTLSLKLANGAPSVHFSFLNIQKSNHSLFSTAKPDMMISPNIKTYDVVDGVPEGHVLSSNPIEAVELFIKASPENFKRGGLEVAVSETDKKISYLISDAFLTFAVELAEDLHVPWIPVWAPLPGSLSAHLYKDHIREHFVNKSGAELEVKGATLEFIPGLSQMRVSDLPKEVLSENIEGSLFSHMLNQVGLVLPRASAVVLNSYEELNPPLLNRDLKLKFQKVLNMGFYTASLPSQSSLDLTGCMAWLDEQKERLVTYISFGTVATPPHNELIALAEAL</sequence>